<comment type="caution">
    <text evidence="1">The sequence shown here is derived from an EMBL/GenBank/DDBJ whole genome shotgun (WGS) entry which is preliminary data.</text>
</comment>
<reference evidence="1 2" key="1">
    <citation type="submission" date="2024-02" db="EMBL/GenBank/DDBJ databases">
        <authorList>
            <person name="Daric V."/>
            <person name="Darras S."/>
        </authorList>
    </citation>
    <scope>NUCLEOTIDE SEQUENCE [LARGE SCALE GENOMIC DNA]</scope>
</reference>
<accession>A0ABP0GS77</accession>
<dbReference type="EMBL" id="CAWYQH010000141">
    <property type="protein sequence ID" value="CAK8694198.1"/>
    <property type="molecule type" value="Genomic_DNA"/>
</dbReference>
<gene>
    <name evidence="1" type="ORF">CVLEPA_LOCUS27587</name>
</gene>
<sequence length="101" mass="11981">MALFILDGGKFRKLDKDSFPPTKDLVHFLKAEFRRENATLTNLHYYLFTDISKEWPVQGNEKTISNYLEMGKEVCICVYHSTYWNLFMDKITSRNSKSKYL</sequence>
<organism evidence="1 2">
    <name type="scientific">Clavelina lepadiformis</name>
    <name type="common">Light-bulb sea squirt</name>
    <name type="synonym">Ascidia lepadiformis</name>
    <dbReference type="NCBI Taxonomy" id="159417"/>
    <lineage>
        <taxon>Eukaryota</taxon>
        <taxon>Metazoa</taxon>
        <taxon>Chordata</taxon>
        <taxon>Tunicata</taxon>
        <taxon>Ascidiacea</taxon>
        <taxon>Aplousobranchia</taxon>
        <taxon>Clavelinidae</taxon>
        <taxon>Clavelina</taxon>
    </lineage>
</organism>
<evidence type="ECO:0000313" key="2">
    <source>
        <dbReference type="Proteomes" id="UP001642483"/>
    </source>
</evidence>
<name>A0ABP0GS77_CLALP</name>
<keyword evidence="2" id="KW-1185">Reference proteome</keyword>
<protein>
    <submittedName>
        <fullName evidence="1">Uncharacterized protein</fullName>
    </submittedName>
</protein>
<proteinExistence type="predicted"/>
<evidence type="ECO:0000313" key="1">
    <source>
        <dbReference type="EMBL" id="CAK8694198.1"/>
    </source>
</evidence>
<dbReference type="Proteomes" id="UP001642483">
    <property type="component" value="Unassembled WGS sequence"/>
</dbReference>